<reference evidence="1 2" key="1">
    <citation type="submission" date="2018-06" db="EMBL/GenBank/DDBJ databases">
        <title>Draft Genome Sequence of a Novel Marine Bacterium Related to the Verrucomicrobia.</title>
        <authorList>
            <person name="Vosseberg J."/>
            <person name="Martijn J."/>
            <person name="Ettema T.J.G."/>
        </authorList>
    </citation>
    <scope>NUCLEOTIDE SEQUENCE [LARGE SCALE GENOMIC DNA]</scope>
    <source>
        <strain evidence="1">TARA_B100001123</strain>
    </source>
</reference>
<sequence>MATSECKALGISRIKINNTPNPVGFDHATDLVELGTSYANC</sequence>
<name>A0A2Z4AME9_9BACT</name>
<dbReference type="Proteomes" id="UP000247465">
    <property type="component" value="Chromosome"/>
</dbReference>
<dbReference type="KEGG" id="mtar:DF168_01464"/>
<evidence type="ECO:0000313" key="2">
    <source>
        <dbReference type="Proteomes" id="UP000247465"/>
    </source>
</evidence>
<dbReference type="EMBL" id="CP029803">
    <property type="protein sequence ID" value="AWT60260.1"/>
    <property type="molecule type" value="Genomic_DNA"/>
</dbReference>
<dbReference type="AlphaFoldDB" id="A0A2Z4AME9"/>
<organism evidence="1 2">
    <name type="scientific">Candidatus Moanibacter tarae</name>
    <dbReference type="NCBI Taxonomy" id="2200854"/>
    <lineage>
        <taxon>Bacteria</taxon>
        <taxon>Pseudomonadati</taxon>
        <taxon>Verrucomicrobiota</taxon>
        <taxon>Opitutia</taxon>
        <taxon>Puniceicoccales</taxon>
        <taxon>Puniceicoccales incertae sedis</taxon>
        <taxon>Candidatus Moanibacter</taxon>
    </lineage>
</organism>
<gene>
    <name evidence="1" type="ORF">DF168_01464</name>
</gene>
<accession>A0A2Z4AME9</accession>
<protein>
    <submittedName>
        <fullName evidence="1">Uncharacterized protein</fullName>
    </submittedName>
</protein>
<evidence type="ECO:0000313" key="1">
    <source>
        <dbReference type="EMBL" id="AWT60260.1"/>
    </source>
</evidence>
<proteinExistence type="predicted"/>